<gene>
    <name evidence="1" type="ORF">ETU37_04175</name>
</gene>
<evidence type="ECO:0000313" key="2">
    <source>
        <dbReference type="Proteomes" id="UP000291189"/>
    </source>
</evidence>
<dbReference type="GO" id="GO:0008168">
    <property type="term" value="F:methyltransferase activity"/>
    <property type="evidence" value="ECO:0007669"/>
    <property type="project" value="UniProtKB-KW"/>
</dbReference>
<dbReference type="RefSeq" id="WP_129985626.1">
    <property type="nucleotide sequence ID" value="NZ_SDPU01000012.1"/>
</dbReference>
<accession>A0A4Q5J653</accession>
<reference evidence="1 2" key="1">
    <citation type="submission" date="2019-01" db="EMBL/GenBank/DDBJ databases">
        <title>Nocardioides guangzhouensis sp. nov., an actinobacterium isolated from soil.</title>
        <authorList>
            <person name="Fu Y."/>
            <person name="Cai Y."/>
            <person name="Lin Z."/>
            <person name="Chen P."/>
        </authorList>
    </citation>
    <scope>NUCLEOTIDE SEQUENCE [LARGE SCALE GENOMIC DNA]</scope>
    <source>
        <strain evidence="1 2">NBRC 105384</strain>
    </source>
</reference>
<name>A0A4Q5J653_9ACTN</name>
<proteinExistence type="predicted"/>
<sequence>MISRLSPGYGGVDASRRGLRLAPGWTGRHGLRDDAVDVRLDGHRVWSFRPRSDALRTPLGRFVAWPERLVPHLVGRTTLSLVAHADGRVLHEAEVAFTDADRRTHVADAAGHLLTVDKGGRLQRMFDRTDDAVRGHVVDAVTVIVDQLRDEAGLEAFLAFGCLLGAVRDGRMIGHDADADIAYLSRHDHPLDVIRENRRACRVMQDLGHRVVRMSDADFKIWVPLPDGRRCGVDVFAGYHLGGAFHLLPTVRGEVRREDLLPTGTVRLEGREVVAPARPEVLLAATYGESWRTPDPSFRFTQPADLDRHMDGYWRGARQGLNRWTEFYDSPRAGEVPTGPSDFARWVHRRLRRAGDTTGGVADIGAGTGRDAIWFARRGRPAVALDAAHRARVLTRRAARRAGQTVDVRRLNLNDAATVLAEGARIAHEGRVRHAYARLLADELEDAARGELLRFSRMVTRRGGRLFLEVRRDGPRLARAVAAQGGRVVHEEPGPGTRRYVAEWR</sequence>
<dbReference type="SUPFAM" id="SSF53335">
    <property type="entry name" value="S-adenosyl-L-methionine-dependent methyltransferases"/>
    <property type="match status" value="1"/>
</dbReference>
<protein>
    <submittedName>
        <fullName evidence="1">Class I SAM-dependent methyltransferase</fullName>
    </submittedName>
</protein>
<dbReference type="EMBL" id="SDPU01000012">
    <property type="protein sequence ID" value="RYU14112.1"/>
    <property type="molecule type" value="Genomic_DNA"/>
</dbReference>
<comment type="caution">
    <text evidence="1">The sequence shown here is derived from an EMBL/GenBank/DDBJ whole genome shotgun (WGS) entry which is preliminary data.</text>
</comment>
<dbReference type="OrthoDB" id="3780655at2"/>
<dbReference type="Gene3D" id="3.40.50.150">
    <property type="entry name" value="Vaccinia Virus protein VP39"/>
    <property type="match status" value="1"/>
</dbReference>
<evidence type="ECO:0000313" key="1">
    <source>
        <dbReference type="EMBL" id="RYU14112.1"/>
    </source>
</evidence>
<keyword evidence="1" id="KW-0808">Transferase</keyword>
<dbReference type="AlphaFoldDB" id="A0A4Q5J653"/>
<dbReference type="GO" id="GO:0032259">
    <property type="term" value="P:methylation"/>
    <property type="evidence" value="ECO:0007669"/>
    <property type="project" value="UniProtKB-KW"/>
</dbReference>
<organism evidence="1 2">
    <name type="scientific">Nocardioides iriomotensis</name>
    <dbReference type="NCBI Taxonomy" id="715784"/>
    <lineage>
        <taxon>Bacteria</taxon>
        <taxon>Bacillati</taxon>
        <taxon>Actinomycetota</taxon>
        <taxon>Actinomycetes</taxon>
        <taxon>Propionibacteriales</taxon>
        <taxon>Nocardioidaceae</taxon>
        <taxon>Nocardioides</taxon>
    </lineage>
</organism>
<dbReference type="InterPro" id="IPR052613">
    <property type="entry name" value="LicD_transferase"/>
</dbReference>
<dbReference type="PANTHER" id="PTHR13627:SF31">
    <property type="entry name" value="RIBITOL 5-PHOSPHATE TRANSFERASE FKRP"/>
    <property type="match status" value="1"/>
</dbReference>
<keyword evidence="1" id="KW-0489">Methyltransferase</keyword>
<dbReference type="Proteomes" id="UP000291189">
    <property type="component" value="Unassembled WGS sequence"/>
</dbReference>
<dbReference type="PANTHER" id="PTHR13627">
    <property type="entry name" value="FUKUTIN RELATED PROTEIN"/>
    <property type="match status" value="1"/>
</dbReference>
<keyword evidence="2" id="KW-1185">Reference proteome</keyword>
<dbReference type="InterPro" id="IPR029063">
    <property type="entry name" value="SAM-dependent_MTases_sf"/>
</dbReference>